<comment type="caution">
    <text evidence="4">The sequence shown here is derived from an EMBL/GenBank/DDBJ whole genome shotgun (WGS) entry which is preliminary data.</text>
</comment>
<dbReference type="Gene3D" id="3.30.457.10">
    <property type="entry name" value="Copper amine oxidase-like, N-terminal domain"/>
    <property type="match status" value="1"/>
</dbReference>
<protein>
    <recommendedName>
        <fullName evidence="3">Copper amine oxidase-like N-terminal domain-containing protein</fullName>
    </recommendedName>
</protein>
<keyword evidence="2" id="KW-0732">Signal</keyword>
<evidence type="ECO:0000313" key="5">
    <source>
        <dbReference type="Proteomes" id="UP001231362"/>
    </source>
</evidence>
<feature type="compositionally biased region" description="Acidic residues" evidence="1">
    <location>
        <begin position="59"/>
        <end position="76"/>
    </location>
</feature>
<sequence length="228" mass="26981">MKTRLFKWFLSVIILFSIFQTANIVKADDDDDEKYERHEKDRKKHDDVERKFKEYRDDDHDDDEDDDEYERDDDWQSDVRDQPSSEIIQQSLWNIWTRDTSTGSNDTLPIQEATEVLIEKNVKSELFFVIPQQGQLLVSGEKFAKFIGAEFTFYEQSRIFEILKGEEELIVRVGSNATYENRVKTPMPTKALYYEKSIYLPISVIANSMGYRVSWNAEKETIVLEEIF</sequence>
<evidence type="ECO:0000256" key="1">
    <source>
        <dbReference type="SAM" id="MobiDB-lite"/>
    </source>
</evidence>
<feature type="signal peptide" evidence="2">
    <location>
        <begin position="1"/>
        <end position="27"/>
    </location>
</feature>
<keyword evidence="5" id="KW-1185">Reference proteome</keyword>
<feature type="chain" id="PRO_5046077736" description="Copper amine oxidase-like N-terminal domain-containing protein" evidence="2">
    <location>
        <begin position="28"/>
        <end position="228"/>
    </location>
</feature>
<gene>
    <name evidence="4" type="ORF">J2S07_003950</name>
</gene>
<reference evidence="4 5" key="1">
    <citation type="submission" date="2023-07" db="EMBL/GenBank/DDBJ databases">
        <title>Genomic Encyclopedia of Type Strains, Phase IV (KMG-IV): sequencing the most valuable type-strain genomes for metagenomic binning, comparative biology and taxonomic classification.</title>
        <authorList>
            <person name="Goeker M."/>
        </authorList>
    </citation>
    <scope>NUCLEOTIDE SEQUENCE [LARGE SCALE GENOMIC DNA]</scope>
    <source>
        <strain evidence="4 5">DSM 23948</strain>
    </source>
</reference>
<feature type="region of interest" description="Disordered" evidence="1">
    <location>
        <begin position="28"/>
        <end position="82"/>
    </location>
</feature>
<organism evidence="4 5">
    <name type="scientific">Anoxybacillus andreesenii</name>
    <dbReference type="NCBI Taxonomy" id="1325932"/>
    <lineage>
        <taxon>Bacteria</taxon>
        <taxon>Bacillati</taxon>
        <taxon>Bacillota</taxon>
        <taxon>Bacilli</taxon>
        <taxon>Bacillales</taxon>
        <taxon>Anoxybacillaceae</taxon>
        <taxon>Anoxybacillus</taxon>
    </lineage>
</organism>
<dbReference type="InterPro" id="IPR012854">
    <property type="entry name" value="Cu_amine_oxidase-like_N"/>
</dbReference>
<dbReference type="InterPro" id="IPR036582">
    <property type="entry name" value="Mao_N_sf"/>
</dbReference>
<evidence type="ECO:0000256" key="2">
    <source>
        <dbReference type="SAM" id="SignalP"/>
    </source>
</evidence>
<accession>A0ABT9V9Y5</accession>
<feature type="compositionally biased region" description="Basic and acidic residues" evidence="1">
    <location>
        <begin position="34"/>
        <end position="58"/>
    </location>
</feature>
<dbReference type="Pfam" id="PF07833">
    <property type="entry name" value="Cu_amine_oxidN1"/>
    <property type="match status" value="1"/>
</dbReference>
<dbReference type="SUPFAM" id="SSF55383">
    <property type="entry name" value="Copper amine oxidase, domain N"/>
    <property type="match status" value="1"/>
</dbReference>
<dbReference type="EMBL" id="JAUSTU010000032">
    <property type="protein sequence ID" value="MDQ0157605.1"/>
    <property type="molecule type" value="Genomic_DNA"/>
</dbReference>
<feature type="domain" description="Copper amine oxidase-like N-terminal" evidence="3">
    <location>
        <begin position="132"/>
        <end position="223"/>
    </location>
</feature>
<dbReference type="RefSeq" id="WP_307152058.1">
    <property type="nucleotide sequence ID" value="NZ_JAUSTU010000032.1"/>
</dbReference>
<evidence type="ECO:0000259" key="3">
    <source>
        <dbReference type="Pfam" id="PF07833"/>
    </source>
</evidence>
<proteinExistence type="predicted"/>
<evidence type="ECO:0000313" key="4">
    <source>
        <dbReference type="EMBL" id="MDQ0157605.1"/>
    </source>
</evidence>
<dbReference type="Proteomes" id="UP001231362">
    <property type="component" value="Unassembled WGS sequence"/>
</dbReference>
<name>A0ABT9V9Y5_9BACL</name>